<evidence type="ECO:0000256" key="1">
    <source>
        <dbReference type="ARBA" id="ARBA00044755"/>
    </source>
</evidence>
<dbReference type="EMBL" id="JAQOUE010000002">
    <property type="protein sequence ID" value="MDT7044275.1"/>
    <property type="molecule type" value="Genomic_DNA"/>
</dbReference>
<evidence type="ECO:0000313" key="4">
    <source>
        <dbReference type="Proteomes" id="UP001250932"/>
    </source>
</evidence>
<evidence type="ECO:0000313" key="3">
    <source>
        <dbReference type="EMBL" id="MDT7044275.1"/>
    </source>
</evidence>
<feature type="compositionally biased region" description="Polar residues" evidence="2">
    <location>
        <begin position="126"/>
        <end position="137"/>
    </location>
</feature>
<protein>
    <submittedName>
        <fullName evidence="3">Polymer-forming cytoskeletal protein</fullName>
    </submittedName>
</protein>
<proteinExistence type="inferred from homology"/>
<dbReference type="PANTHER" id="PTHR35024:SF4">
    <property type="entry name" value="POLYMER-FORMING CYTOSKELETAL PROTEIN"/>
    <property type="match status" value="1"/>
</dbReference>
<keyword evidence="4" id="KW-1185">Reference proteome</keyword>
<organism evidence="3 4">
    <name type="scientific">Candidatus Nitronereus thalassa</name>
    <dbReference type="NCBI Taxonomy" id="3020898"/>
    <lineage>
        <taxon>Bacteria</taxon>
        <taxon>Pseudomonadati</taxon>
        <taxon>Nitrospirota</taxon>
        <taxon>Nitrospiria</taxon>
        <taxon>Nitrospirales</taxon>
        <taxon>Nitrospiraceae</taxon>
        <taxon>Candidatus Nitronereus</taxon>
    </lineage>
</organism>
<reference evidence="3 4" key="1">
    <citation type="journal article" date="2023" name="ISME J.">
        <title>Cultivation and genomic characterization of novel and ubiquitous marine nitrite-oxidizing bacteria from the Nitrospirales.</title>
        <authorList>
            <person name="Mueller A.J."/>
            <person name="Daebeler A."/>
            <person name="Herbold C.W."/>
            <person name="Kirkegaard R.H."/>
            <person name="Daims H."/>
        </authorList>
    </citation>
    <scope>NUCLEOTIDE SEQUENCE [LARGE SCALE GENOMIC DNA]</scope>
    <source>
        <strain evidence="3 4">EB</strain>
    </source>
</reference>
<feature type="compositionally biased region" description="Basic and acidic residues" evidence="2">
    <location>
        <begin position="177"/>
        <end position="197"/>
    </location>
</feature>
<dbReference type="PANTHER" id="PTHR35024">
    <property type="entry name" value="HYPOTHETICAL CYTOSOLIC PROTEIN"/>
    <property type="match status" value="1"/>
</dbReference>
<dbReference type="Pfam" id="PF04519">
    <property type="entry name" value="Bactofilin"/>
    <property type="match status" value="1"/>
</dbReference>
<comment type="caution">
    <text evidence="3">The sequence shown here is derived from an EMBL/GenBank/DDBJ whole genome shotgun (WGS) entry which is preliminary data.</text>
</comment>
<dbReference type="InterPro" id="IPR007607">
    <property type="entry name" value="BacA/B"/>
</dbReference>
<dbReference type="RefSeq" id="WP_313834860.1">
    <property type="nucleotide sequence ID" value="NZ_JAQOUE010000002.1"/>
</dbReference>
<sequence length="197" mass="20906">MDNEKNEDSKRTAGRTLSELGDIVAFVGHEVQFSGVLTYKGNVRIDGTFDGEIETTDILFIGEQANVKAQIRAGSVIASGRIKGEITASQRVELKSPAVIDASISTPKLSMDNGVTFNGKISMGSSAGQNKVSQGWAESNKGNQNKGDQNKNVKAVDTEKKTEDSSQKTNDGVSDAGGKESSDSEKSETQATEVKKS</sequence>
<feature type="region of interest" description="Disordered" evidence="2">
    <location>
        <begin position="126"/>
        <end position="197"/>
    </location>
</feature>
<dbReference type="Proteomes" id="UP001250932">
    <property type="component" value="Unassembled WGS sequence"/>
</dbReference>
<gene>
    <name evidence="3" type="ORF">PPG34_18135</name>
</gene>
<evidence type="ECO:0000256" key="2">
    <source>
        <dbReference type="SAM" id="MobiDB-lite"/>
    </source>
</evidence>
<accession>A0ABU3KCN4</accession>
<feature type="compositionally biased region" description="Basic and acidic residues" evidence="2">
    <location>
        <begin position="148"/>
        <end position="166"/>
    </location>
</feature>
<name>A0ABU3KCN4_9BACT</name>
<comment type="similarity">
    <text evidence="1">Belongs to the bactofilin family.</text>
</comment>